<evidence type="ECO:0000313" key="10">
    <source>
        <dbReference type="Proteomes" id="UP001165063"/>
    </source>
</evidence>
<feature type="domain" description="Cytochrome b5 heme-binding" evidence="7">
    <location>
        <begin position="87"/>
        <end position="163"/>
    </location>
</feature>
<dbReference type="PANTHER" id="PTHR10578:SF148">
    <property type="entry name" value="L-LACTATE DEHYDROGENASE (CYTOCHROME)"/>
    <property type="match status" value="1"/>
</dbReference>
<dbReference type="AlphaFoldDB" id="A0A9W6YV55"/>
<dbReference type="PROSITE" id="PS00191">
    <property type="entry name" value="CYTOCHROME_B5_1"/>
    <property type="match status" value="1"/>
</dbReference>
<protein>
    <submittedName>
        <fullName evidence="9">Unnamed protein product</fullName>
    </submittedName>
</protein>
<dbReference type="PROSITE" id="PS50255">
    <property type="entry name" value="CYTOCHROME_B5_2"/>
    <property type="match status" value="1"/>
</dbReference>
<dbReference type="OrthoDB" id="1925334at2759"/>
<evidence type="ECO:0000256" key="2">
    <source>
        <dbReference type="ARBA" id="ARBA00022617"/>
    </source>
</evidence>
<dbReference type="GO" id="GO:0046872">
    <property type="term" value="F:metal ion binding"/>
    <property type="evidence" value="ECO:0007669"/>
    <property type="project" value="UniProtKB-KW"/>
</dbReference>
<gene>
    <name evidence="9" type="ORF">Amon01_000248500</name>
</gene>
<dbReference type="Pfam" id="PF00173">
    <property type="entry name" value="Cyt-b5"/>
    <property type="match status" value="1"/>
</dbReference>
<comment type="caution">
    <text evidence="9">The sequence shown here is derived from an EMBL/GenBank/DDBJ whole genome shotgun (WGS) entry which is preliminary data.</text>
</comment>
<evidence type="ECO:0000256" key="6">
    <source>
        <dbReference type="SAM" id="MobiDB-lite"/>
    </source>
</evidence>
<keyword evidence="5" id="KW-0408">Iron</keyword>
<dbReference type="InterPro" id="IPR000262">
    <property type="entry name" value="FMN-dep_DH"/>
</dbReference>
<dbReference type="GO" id="GO:0020037">
    <property type="term" value="F:heme binding"/>
    <property type="evidence" value="ECO:0007669"/>
    <property type="project" value="InterPro"/>
</dbReference>
<dbReference type="Proteomes" id="UP001165063">
    <property type="component" value="Unassembled WGS sequence"/>
</dbReference>
<feature type="compositionally biased region" description="Basic and acidic residues" evidence="6">
    <location>
        <begin position="206"/>
        <end position="220"/>
    </location>
</feature>
<reference evidence="9" key="1">
    <citation type="submission" date="2023-04" db="EMBL/GenBank/DDBJ databases">
        <title>Ambrosiozyma monospora NBRC 1965.</title>
        <authorList>
            <person name="Ichikawa N."/>
            <person name="Sato H."/>
            <person name="Tonouchi N."/>
        </authorList>
    </citation>
    <scope>NUCLEOTIDE SEQUENCE</scope>
    <source>
        <strain evidence="9">NBRC 1965</strain>
    </source>
</reference>
<dbReference type="GO" id="GO:0006089">
    <property type="term" value="P:lactate metabolic process"/>
    <property type="evidence" value="ECO:0007669"/>
    <property type="project" value="TreeGrafter"/>
</dbReference>
<dbReference type="SUPFAM" id="SSF51395">
    <property type="entry name" value="FMN-linked oxidoreductases"/>
    <property type="match status" value="1"/>
</dbReference>
<dbReference type="SUPFAM" id="SSF55856">
    <property type="entry name" value="Cytochrome b5-like heme/steroid binding domain"/>
    <property type="match status" value="1"/>
</dbReference>
<evidence type="ECO:0000256" key="4">
    <source>
        <dbReference type="ARBA" id="ARBA00023002"/>
    </source>
</evidence>
<accession>A0A9W6YV55</accession>
<dbReference type="Gene3D" id="3.10.120.10">
    <property type="entry name" value="Cytochrome b5-like heme/steroid binding domain"/>
    <property type="match status" value="1"/>
</dbReference>
<evidence type="ECO:0000259" key="7">
    <source>
        <dbReference type="PROSITE" id="PS50255"/>
    </source>
</evidence>
<dbReference type="InterPro" id="IPR018506">
    <property type="entry name" value="Cyt_B5_heme-BS"/>
</dbReference>
<keyword evidence="3" id="KW-0479">Metal-binding</keyword>
<keyword evidence="4" id="KW-0560">Oxidoreductase</keyword>
<evidence type="ECO:0000256" key="1">
    <source>
        <dbReference type="ARBA" id="ARBA00001917"/>
    </source>
</evidence>
<dbReference type="InterPro" id="IPR013785">
    <property type="entry name" value="Aldolase_TIM"/>
</dbReference>
<dbReference type="EMBL" id="BSXU01000914">
    <property type="protein sequence ID" value="GMG22088.1"/>
    <property type="molecule type" value="Genomic_DNA"/>
</dbReference>
<organism evidence="9 10">
    <name type="scientific">Ambrosiozyma monospora</name>
    <name type="common">Yeast</name>
    <name type="synonym">Endomycopsis monosporus</name>
    <dbReference type="NCBI Taxonomy" id="43982"/>
    <lineage>
        <taxon>Eukaryota</taxon>
        <taxon>Fungi</taxon>
        <taxon>Dikarya</taxon>
        <taxon>Ascomycota</taxon>
        <taxon>Saccharomycotina</taxon>
        <taxon>Pichiomycetes</taxon>
        <taxon>Pichiales</taxon>
        <taxon>Pichiaceae</taxon>
        <taxon>Ambrosiozyma</taxon>
    </lineage>
</organism>
<dbReference type="InterPro" id="IPR037396">
    <property type="entry name" value="FMN_HAD"/>
</dbReference>
<feature type="region of interest" description="Disordered" evidence="6">
    <location>
        <begin position="170"/>
        <end position="220"/>
    </location>
</feature>
<keyword evidence="10" id="KW-1185">Reference proteome</keyword>
<evidence type="ECO:0000256" key="3">
    <source>
        <dbReference type="ARBA" id="ARBA00022723"/>
    </source>
</evidence>
<evidence type="ECO:0000313" key="9">
    <source>
        <dbReference type="EMBL" id="GMG22088.1"/>
    </source>
</evidence>
<name>A0A9W6YV55_AMBMO</name>
<keyword evidence="2" id="KW-0349">Heme</keyword>
<dbReference type="PROSITE" id="PS51349">
    <property type="entry name" value="FMN_HYDROXY_ACID_DH_2"/>
    <property type="match status" value="1"/>
</dbReference>
<dbReference type="SMART" id="SM01117">
    <property type="entry name" value="Cyt-b5"/>
    <property type="match status" value="1"/>
</dbReference>
<dbReference type="PANTHER" id="PTHR10578">
    <property type="entry name" value="S -2-HYDROXY-ACID OXIDASE-RELATED"/>
    <property type="match status" value="1"/>
</dbReference>
<sequence length="610" mass="68770">MITRCFLKYKFPTHLKIPNAYIRTASTNASGSQQIFKTNLFKSNHQQYNFSSNSELGLCLAGSIAVGTSLYLINLIHSDAPQEPADLAVISFEELQKHNTIDDCWIAVHGKVYNVTEFLKVHPGGAPRILRFAGNDATKGFSSMHGPGYLERYLGEHCLGSIMDLPVISKKKKKKTKKSSFNDKESHSNHHALTKIAFRKKSKKQKLTEEEKEEQERLKYAENKPPLGTILSINDFEYVAKKILPPMKINYFNSGSDDELTLRENRRALSRIFFRPRCLIDVSKATTSTSILGVQTSAPFYIGSITGSELIQSEGETLITKAAIKEDIIHIIPQESGVSLDDITHPDHGLFYQYKFKSREEVEDAPKLFAEIEKQMPQVKAIFLNSHAVGPGNIEKGSKTLINLNSKDDEVSKILKYKLEEETTSAPLTWNDFEKIRKSTNVPIIIKGLQRKEDIVKACELGFQGVIISNDDGRQLDSSLSTIEILYQTRQLMNKKQLSDKKDFELFVEGGFRRGSDILKALCLGAKPGLGRGILYSEVYGQEGVEKAIRILKNEILRDMKLLGVNNVDELNENFLDTSSLDFRFNVNGGHDDLYNKNYTPMLAPRFKKT</sequence>
<dbReference type="InterPro" id="IPR001199">
    <property type="entry name" value="Cyt_B5-like_heme/steroid-bd"/>
</dbReference>
<dbReference type="GO" id="GO:0004460">
    <property type="term" value="F:L-lactate dehydrogenase (cytochrome) activity"/>
    <property type="evidence" value="ECO:0007669"/>
    <property type="project" value="TreeGrafter"/>
</dbReference>
<dbReference type="Pfam" id="PF01070">
    <property type="entry name" value="FMN_dh"/>
    <property type="match status" value="1"/>
</dbReference>
<feature type="compositionally biased region" description="Basic residues" evidence="6">
    <location>
        <begin position="189"/>
        <end position="205"/>
    </location>
</feature>
<feature type="domain" description="FMN hydroxy acid dehydrogenase" evidence="8">
    <location>
        <begin position="225"/>
        <end position="581"/>
    </location>
</feature>
<evidence type="ECO:0000256" key="5">
    <source>
        <dbReference type="ARBA" id="ARBA00023004"/>
    </source>
</evidence>
<dbReference type="Gene3D" id="3.20.20.70">
    <property type="entry name" value="Aldolase class I"/>
    <property type="match status" value="1"/>
</dbReference>
<comment type="cofactor">
    <cofactor evidence="1">
        <name>FMN</name>
        <dbReference type="ChEBI" id="CHEBI:58210"/>
    </cofactor>
</comment>
<evidence type="ECO:0000259" key="8">
    <source>
        <dbReference type="PROSITE" id="PS51349"/>
    </source>
</evidence>
<dbReference type="InterPro" id="IPR036400">
    <property type="entry name" value="Cyt_B5-like_heme/steroid_sf"/>
</dbReference>
<proteinExistence type="predicted"/>